<dbReference type="Proteomes" id="UP000186079">
    <property type="component" value="Unassembled WGS sequence"/>
</dbReference>
<protein>
    <submittedName>
        <fullName evidence="1">Uncharacterized protein</fullName>
    </submittedName>
</protein>
<reference evidence="1 2" key="1">
    <citation type="submission" date="2017-01" db="EMBL/GenBank/DDBJ databases">
        <authorList>
            <person name="Mah S.A."/>
            <person name="Swanson W.J."/>
            <person name="Moy G.W."/>
            <person name="Vacquier V.D."/>
        </authorList>
    </citation>
    <scope>NUCLEOTIDE SEQUENCE [LARGE SCALE GENOMIC DNA]</scope>
    <source>
        <strain evidence="1 2">ATCC 29606</strain>
    </source>
</reference>
<name>A0A1N6UHC2_9PSED</name>
<dbReference type="RefSeq" id="WP_039561450.1">
    <property type="nucleotide sequence ID" value="NZ_FTMC01000008.1"/>
</dbReference>
<dbReference type="AlphaFoldDB" id="A0A1N6UHC2"/>
<accession>A0A1N6UHC2</accession>
<dbReference type="EMBL" id="FTMC01000008">
    <property type="protein sequence ID" value="SIQ64861.1"/>
    <property type="molecule type" value="Genomic_DNA"/>
</dbReference>
<evidence type="ECO:0000313" key="1">
    <source>
        <dbReference type="EMBL" id="SIQ64861.1"/>
    </source>
</evidence>
<gene>
    <name evidence="1" type="ORF">SAMN05421672_108143</name>
</gene>
<evidence type="ECO:0000313" key="2">
    <source>
        <dbReference type="Proteomes" id="UP000186079"/>
    </source>
</evidence>
<proteinExistence type="predicted"/>
<sequence length="159" mass="17394">MPSLSSNEVHGLGLRGINVETDIYGSHYTFTTQGLYWLFNVLHEQPAAKRSKKLTVSLLKTIAKAAPNDHWRELRIKAVELPTDGASYYQLAIYLNGTPPRSPLTVGPLSGLSGPIPFLLEGRFLALPDYADANLLLTEEEQGELLAGGFLKARFGLQG</sequence>
<organism evidence="1 2">
    <name type="scientific">Pseudomonas flexibilis</name>
    <dbReference type="NCBI Taxonomy" id="706570"/>
    <lineage>
        <taxon>Bacteria</taxon>
        <taxon>Pseudomonadati</taxon>
        <taxon>Pseudomonadota</taxon>
        <taxon>Gammaproteobacteria</taxon>
        <taxon>Pseudomonadales</taxon>
        <taxon>Pseudomonadaceae</taxon>
        <taxon>Pseudomonas</taxon>
    </lineage>
</organism>